<dbReference type="eggNOG" id="COG1069">
    <property type="taxonomic scope" value="Bacteria"/>
</dbReference>
<keyword evidence="4" id="KW-0067">ATP-binding</keyword>
<evidence type="ECO:0000256" key="3">
    <source>
        <dbReference type="ARBA" id="ARBA00022777"/>
    </source>
</evidence>
<dbReference type="InterPro" id="IPR018485">
    <property type="entry name" value="FGGY_C"/>
</dbReference>
<dbReference type="GO" id="GO:0019569">
    <property type="term" value="P:L-arabinose catabolic process to D-xylulose 5-phosphate"/>
    <property type="evidence" value="ECO:0007669"/>
    <property type="project" value="InterPro"/>
</dbReference>
<evidence type="ECO:0000256" key="1">
    <source>
        <dbReference type="ARBA" id="ARBA00022679"/>
    </source>
</evidence>
<evidence type="ECO:0000256" key="4">
    <source>
        <dbReference type="ARBA" id="ARBA00022840"/>
    </source>
</evidence>
<reference evidence="9" key="1">
    <citation type="journal article" date="2015" name="PeerJ">
        <title>First genomic representation of candidate bacterial phylum KSB3 points to enhanced environmental sensing as a trigger of wastewater bulking.</title>
        <authorList>
            <person name="Sekiguchi Y."/>
            <person name="Ohashi A."/>
            <person name="Parks D.H."/>
            <person name="Yamauchi T."/>
            <person name="Tyson G.W."/>
            <person name="Hugenholtz P."/>
        </authorList>
    </citation>
    <scope>NUCLEOTIDE SEQUENCE [LARGE SCALE GENOMIC DNA]</scope>
</reference>
<feature type="domain" description="Carbohydrate kinase FGGY N-terminal" evidence="7">
    <location>
        <begin position="4"/>
        <end position="250"/>
    </location>
</feature>
<dbReference type="GO" id="GO:0019150">
    <property type="term" value="F:D-ribulokinase activity"/>
    <property type="evidence" value="ECO:0007669"/>
    <property type="project" value="TreeGrafter"/>
</dbReference>
<keyword evidence="5" id="KW-0054">Arabinose catabolism</keyword>
<dbReference type="PANTHER" id="PTHR43435">
    <property type="entry name" value="RIBULOKINASE"/>
    <property type="match status" value="1"/>
</dbReference>
<evidence type="ECO:0000313" key="9">
    <source>
        <dbReference type="EMBL" id="GAK60099.1"/>
    </source>
</evidence>
<dbReference type="SUPFAM" id="SSF53067">
    <property type="entry name" value="Actin-like ATPase domain"/>
    <property type="match status" value="2"/>
</dbReference>
<keyword evidence="3 9" id="KW-0418">Kinase</keyword>
<evidence type="ECO:0000256" key="5">
    <source>
        <dbReference type="ARBA" id="ARBA00022935"/>
    </source>
</evidence>
<gene>
    <name evidence="9" type="ORF">U27_07087</name>
</gene>
<dbReference type="Pfam" id="PF02782">
    <property type="entry name" value="FGGY_C"/>
    <property type="match status" value="1"/>
</dbReference>
<feature type="domain" description="Carbohydrate kinase FGGY C-terminal" evidence="8">
    <location>
        <begin position="260"/>
        <end position="456"/>
    </location>
</feature>
<dbReference type="Gene3D" id="3.30.420.40">
    <property type="match status" value="2"/>
</dbReference>
<keyword evidence="10" id="KW-1185">Reference proteome</keyword>
<dbReference type="InterPro" id="IPR043129">
    <property type="entry name" value="ATPase_NBD"/>
</dbReference>
<keyword evidence="2" id="KW-0547">Nucleotide-binding</keyword>
<evidence type="ECO:0000313" key="10">
    <source>
        <dbReference type="Proteomes" id="UP000030661"/>
    </source>
</evidence>
<dbReference type="InterPro" id="IPR018484">
    <property type="entry name" value="FGGY_N"/>
</dbReference>
<keyword evidence="1" id="KW-0808">Transferase</keyword>
<name>A0A081C694_VECG1</name>
<dbReference type="GO" id="GO:0008741">
    <property type="term" value="F:ribulokinase activity"/>
    <property type="evidence" value="ECO:0007669"/>
    <property type="project" value="InterPro"/>
</dbReference>
<organism evidence="9">
    <name type="scientific">Vecturithrix granuli</name>
    <dbReference type="NCBI Taxonomy" id="1499967"/>
    <lineage>
        <taxon>Bacteria</taxon>
        <taxon>Candidatus Moduliflexota</taxon>
        <taxon>Candidatus Vecturitrichia</taxon>
        <taxon>Candidatus Vecturitrichales</taxon>
        <taxon>Candidatus Vecturitrichaceae</taxon>
        <taxon>Candidatus Vecturithrix</taxon>
    </lineage>
</organism>
<dbReference type="Proteomes" id="UP000030661">
    <property type="component" value="Unassembled WGS sequence"/>
</dbReference>
<dbReference type="EMBL" id="DF820471">
    <property type="protein sequence ID" value="GAK60099.1"/>
    <property type="molecule type" value="Genomic_DNA"/>
</dbReference>
<dbReference type="CDD" id="cd07781">
    <property type="entry name" value="ASKHA_NBD_FGGY_L-RBK"/>
    <property type="match status" value="1"/>
</dbReference>
<dbReference type="PANTHER" id="PTHR43435:SF4">
    <property type="entry name" value="FGGY CARBOHYDRATE KINASE DOMAIN-CONTAINING PROTEIN"/>
    <property type="match status" value="1"/>
</dbReference>
<dbReference type="InterPro" id="IPR005929">
    <property type="entry name" value="Ribulokinase"/>
</dbReference>
<dbReference type="PIRSF" id="PIRSF000538">
    <property type="entry name" value="GlpK"/>
    <property type="match status" value="1"/>
</dbReference>
<protein>
    <submittedName>
        <fullName evidence="9">FGGY-family pentulose kinase</fullName>
    </submittedName>
</protein>
<evidence type="ECO:0000259" key="7">
    <source>
        <dbReference type="Pfam" id="PF00370"/>
    </source>
</evidence>
<dbReference type="STRING" id="1499967.U27_07087"/>
<sequence length="516" mass="56495">MSRYVLGIDAGTESVRAAIFDEKGACISFGASEYKTTHKHPGWAEESVIEWEQAMIKAINQAIAKSGLNPNVIEGLSVDGTTCTVVFLDSAGRPLRDALIWMDVRAHQEAEELAATNDPALKYVGFGNVSAEWFPCKVLWIKRHEPEIFAKACTIFDLTDWLIYTLTGERTINIDTASTRWFYDATQGGLPISLYEAVGLGDVFEKLPSRVMRLGEVAGTLRQEIAEKTGLKTGIPIAAGGGDAFIGLLGLNAIHPGQLSLITGSSHVHIGLLDKEIHAPGIFGAYPDAVLPGKYLVEGGQVSTGSILKWFKDHFVNGNLQQEARQKGVDVYDLLGSMAQEIPPGSEGLIVLDHWQGNRTPWTDPTSRGVIRGLTLRHTPAYLFRAIMEGVAYGTSVILDRMEQEGVSINELVICGGPSKSDLWMQIHADVTGKQVTIPKEQQAVVLGCAILATVGAGIYASIEEAAGQMVKIEKVIAPDMSRHEEYRFYVEQYVKTYEALKDESRKTVHRLEQQR</sequence>
<evidence type="ECO:0000259" key="8">
    <source>
        <dbReference type="Pfam" id="PF02782"/>
    </source>
</evidence>
<dbReference type="AlphaFoldDB" id="A0A081C694"/>
<dbReference type="InterPro" id="IPR000577">
    <property type="entry name" value="Carb_kinase_FGGY"/>
</dbReference>
<dbReference type="GO" id="GO:0005524">
    <property type="term" value="F:ATP binding"/>
    <property type="evidence" value="ECO:0007669"/>
    <property type="project" value="UniProtKB-KW"/>
</dbReference>
<dbReference type="Pfam" id="PF00370">
    <property type="entry name" value="FGGY_N"/>
    <property type="match status" value="1"/>
</dbReference>
<proteinExistence type="predicted"/>
<dbReference type="GO" id="GO:0005737">
    <property type="term" value="C:cytoplasm"/>
    <property type="evidence" value="ECO:0007669"/>
    <property type="project" value="TreeGrafter"/>
</dbReference>
<accession>A0A081C694</accession>
<evidence type="ECO:0000256" key="6">
    <source>
        <dbReference type="ARBA" id="ARBA00023277"/>
    </source>
</evidence>
<keyword evidence="6" id="KW-0119">Carbohydrate metabolism</keyword>
<dbReference type="HOGENOM" id="CLU_009281_3_3_0"/>
<evidence type="ECO:0000256" key="2">
    <source>
        <dbReference type="ARBA" id="ARBA00022741"/>
    </source>
</evidence>